<keyword evidence="2" id="KW-0489">Methyltransferase</keyword>
<evidence type="ECO:0000259" key="1">
    <source>
        <dbReference type="Pfam" id="PF13649"/>
    </source>
</evidence>
<dbReference type="GO" id="GO:0032259">
    <property type="term" value="P:methylation"/>
    <property type="evidence" value="ECO:0007669"/>
    <property type="project" value="UniProtKB-KW"/>
</dbReference>
<organism evidence="2 3">
    <name type="scientific">Amycolatopsis pigmentata</name>
    <dbReference type="NCBI Taxonomy" id="450801"/>
    <lineage>
        <taxon>Bacteria</taxon>
        <taxon>Bacillati</taxon>
        <taxon>Actinomycetota</taxon>
        <taxon>Actinomycetes</taxon>
        <taxon>Pseudonocardiales</taxon>
        <taxon>Pseudonocardiaceae</taxon>
        <taxon>Amycolatopsis</taxon>
    </lineage>
</organism>
<dbReference type="Gene3D" id="3.40.50.150">
    <property type="entry name" value="Vaccinia Virus protein VP39"/>
    <property type="match status" value="1"/>
</dbReference>
<accession>A0ABW5FMN6</accession>
<dbReference type="InterPro" id="IPR029063">
    <property type="entry name" value="SAM-dependent_MTases_sf"/>
</dbReference>
<proteinExistence type="predicted"/>
<dbReference type="Pfam" id="PF13649">
    <property type="entry name" value="Methyltransf_25"/>
    <property type="match status" value="1"/>
</dbReference>
<dbReference type="CDD" id="cd02440">
    <property type="entry name" value="AdoMet_MTases"/>
    <property type="match status" value="1"/>
</dbReference>
<comment type="caution">
    <text evidence="2">The sequence shown here is derived from an EMBL/GenBank/DDBJ whole genome shotgun (WGS) entry which is preliminary data.</text>
</comment>
<sequence>MDAFGIDISPAMLAIARRDNPDLSFSVGSMTELALADRSVGGILASFSVIHIPDEHIPTVFAHFHRVLRPGGAALLGFHVGDRHKIKTEGYGGHPMKVHLHWRPVDRMAAWLREAGFTIEAEIVGNQDAKAPAGFLVARRPVVTQP</sequence>
<protein>
    <submittedName>
        <fullName evidence="2">Class I SAM-dependent methyltransferase</fullName>
        <ecNumber evidence="2">2.1.-.-</ecNumber>
    </submittedName>
</protein>
<feature type="domain" description="Methyltransferase" evidence="1">
    <location>
        <begin position="3"/>
        <end position="72"/>
    </location>
</feature>
<evidence type="ECO:0000313" key="3">
    <source>
        <dbReference type="Proteomes" id="UP001597417"/>
    </source>
</evidence>
<keyword evidence="3" id="KW-1185">Reference proteome</keyword>
<dbReference type="Proteomes" id="UP001597417">
    <property type="component" value="Unassembled WGS sequence"/>
</dbReference>
<dbReference type="EMBL" id="JBHUKR010000006">
    <property type="protein sequence ID" value="MFD2416298.1"/>
    <property type="molecule type" value="Genomic_DNA"/>
</dbReference>
<reference evidence="3" key="1">
    <citation type="journal article" date="2019" name="Int. J. Syst. Evol. Microbiol.">
        <title>The Global Catalogue of Microorganisms (GCM) 10K type strain sequencing project: providing services to taxonomists for standard genome sequencing and annotation.</title>
        <authorList>
            <consortium name="The Broad Institute Genomics Platform"/>
            <consortium name="The Broad Institute Genome Sequencing Center for Infectious Disease"/>
            <person name="Wu L."/>
            <person name="Ma J."/>
        </authorList>
    </citation>
    <scope>NUCLEOTIDE SEQUENCE [LARGE SCALE GENOMIC DNA]</scope>
    <source>
        <strain evidence="3">CGMCC 4.7645</strain>
    </source>
</reference>
<gene>
    <name evidence="2" type="ORF">ACFSXZ_08145</name>
</gene>
<dbReference type="EC" id="2.1.-.-" evidence="2"/>
<keyword evidence="2" id="KW-0808">Transferase</keyword>
<dbReference type="RefSeq" id="WP_378262965.1">
    <property type="nucleotide sequence ID" value="NZ_JBHUKR010000006.1"/>
</dbReference>
<dbReference type="InterPro" id="IPR041698">
    <property type="entry name" value="Methyltransf_25"/>
</dbReference>
<evidence type="ECO:0000313" key="2">
    <source>
        <dbReference type="EMBL" id="MFD2416298.1"/>
    </source>
</evidence>
<name>A0ABW5FMN6_9PSEU</name>
<dbReference type="SUPFAM" id="SSF53335">
    <property type="entry name" value="S-adenosyl-L-methionine-dependent methyltransferases"/>
    <property type="match status" value="1"/>
</dbReference>
<dbReference type="GO" id="GO:0008168">
    <property type="term" value="F:methyltransferase activity"/>
    <property type="evidence" value="ECO:0007669"/>
    <property type="project" value="UniProtKB-KW"/>
</dbReference>